<dbReference type="Gene3D" id="3.30.9.10">
    <property type="entry name" value="D-Amino Acid Oxidase, subunit A, domain 2"/>
    <property type="match status" value="1"/>
</dbReference>
<dbReference type="InterPro" id="IPR029043">
    <property type="entry name" value="GcvT/YgfZ_C"/>
</dbReference>
<dbReference type="SUPFAM" id="SSF51905">
    <property type="entry name" value="FAD/NAD(P)-binding domain"/>
    <property type="match status" value="1"/>
</dbReference>
<evidence type="ECO:0000256" key="1">
    <source>
        <dbReference type="ARBA" id="ARBA00008609"/>
    </source>
</evidence>
<dbReference type="Pfam" id="PF01571">
    <property type="entry name" value="GCV_T"/>
    <property type="match status" value="1"/>
</dbReference>
<dbReference type="GO" id="GO:0005739">
    <property type="term" value="C:mitochondrion"/>
    <property type="evidence" value="ECO:0007669"/>
    <property type="project" value="TreeGrafter"/>
</dbReference>
<dbReference type="EMBL" id="UINC01002797">
    <property type="protein sequence ID" value="SVA00405.1"/>
    <property type="molecule type" value="Genomic_DNA"/>
</dbReference>
<dbReference type="InterPro" id="IPR006076">
    <property type="entry name" value="FAD-dep_OxRdtase"/>
</dbReference>
<organism evidence="6">
    <name type="scientific">marine metagenome</name>
    <dbReference type="NCBI Taxonomy" id="408172"/>
    <lineage>
        <taxon>unclassified sequences</taxon>
        <taxon>metagenomes</taxon>
        <taxon>ecological metagenomes</taxon>
    </lineage>
</organism>
<dbReference type="Gene3D" id="2.40.30.110">
    <property type="entry name" value="Aminomethyltransferase beta-barrel domains"/>
    <property type="match status" value="1"/>
</dbReference>
<dbReference type="PANTHER" id="PTHR43757:SF2">
    <property type="entry name" value="AMINOMETHYLTRANSFERASE, MITOCHONDRIAL"/>
    <property type="match status" value="1"/>
</dbReference>
<dbReference type="InterPro" id="IPR006222">
    <property type="entry name" value="GCVT_N"/>
</dbReference>
<dbReference type="AlphaFoldDB" id="A0A381S8I7"/>
<dbReference type="SUPFAM" id="SSF103025">
    <property type="entry name" value="Folate-binding domain"/>
    <property type="match status" value="1"/>
</dbReference>
<protein>
    <recommendedName>
        <fullName evidence="7">Aminomethyltransferase</fullName>
    </recommendedName>
</protein>
<evidence type="ECO:0000313" key="6">
    <source>
        <dbReference type="EMBL" id="SVA00405.1"/>
    </source>
</evidence>
<dbReference type="InterPro" id="IPR027266">
    <property type="entry name" value="TrmE/GcvT-like"/>
</dbReference>
<dbReference type="Gene3D" id="3.30.70.1400">
    <property type="entry name" value="Aminomethyltransferase beta-barrel domains"/>
    <property type="match status" value="1"/>
</dbReference>
<dbReference type="Pfam" id="PF16350">
    <property type="entry name" value="FAO_M"/>
    <property type="match status" value="1"/>
</dbReference>
<dbReference type="Gene3D" id="3.50.50.60">
    <property type="entry name" value="FAD/NAD(P)-binding domain"/>
    <property type="match status" value="1"/>
</dbReference>
<dbReference type="InterPro" id="IPR028896">
    <property type="entry name" value="GcvT/YgfZ/DmdA"/>
</dbReference>
<feature type="domain" description="GCVT N-terminal" evidence="3">
    <location>
        <begin position="425"/>
        <end position="700"/>
    </location>
</feature>
<name>A0A381S8I7_9ZZZZ</name>
<feature type="domain" description="Aminomethyltransferase C-terminal" evidence="4">
    <location>
        <begin position="728"/>
        <end position="806"/>
    </location>
</feature>
<comment type="similarity">
    <text evidence="1">Belongs to the GcvT family.</text>
</comment>
<evidence type="ECO:0000259" key="5">
    <source>
        <dbReference type="Pfam" id="PF16350"/>
    </source>
</evidence>
<dbReference type="InterPro" id="IPR032503">
    <property type="entry name" value="FAO_M"/>
</dbReference>
<evidence type="ECO:0000259" key="3">
    <source>
        <dbReference type="Pfam" id="PF01571"/>
    </source>
</evidence>
<dbReference type="Pfam" id="PF08669">
    <property type="entry name" value="GCV_T_C"/>
    <property type="match status" value="1"/>
</dbReference>
<dbReference type="PANTHER" id="PTHR43757">
    <property type="entry name" value="AMINOMETHYLTRANSFERASE"/>
    <property type="match status" value="1"/>
</dbReference>
<dbReference type="Gene3D" id="3.30.1360.120">
    <property type="entry name" value="Probable tRNA modification gtpase trme, domain 1"/>
    <property type="match status" value="1"/>
</dbReference>
<gene>
    <name evidence="6" type="ORF">METZ01_LOCUS53259</name>
</gene>
<feature type="domain" description="FAD dependent oxidoreductase" evidence="2">
    <location>
        <begin position="7"/>
        <end position="366"/>
    </location>
</feature>
<evidence type="ECO:0008006" key="7">
    <source>
        <dbReference type="Google" id="ProtNLM"/>
    </source>
</evidence>
<evidence type="ECO:0000259" key="2">
    <source>
        <dbReference type="Pfam" id="PF01266"/>
    </source>
</evidence>
<dbReference type="InterPro" id="IPR013977">
    <property type="entry name" value="GcvT_C"/>
</dbReference>
<dbReference type="InterPro" id="IPR036188">
    <property type="entry name" value="FAD/NAD-bd_sf"/>
</dbReference>
<proteinExistence type="inferred from homology"/>
<sequence length="814" mass="89012">VRDEAQCVIIGGGAMGTGLLYHLAHEGWTDTLLVEKGELTSGSTWHAAGLIPHFIGSLNMAKVHLDATNLYKALEAETGLSPGWHGCGAVRLAVNAEQAEWYRYVQGVLELIGIESHLIGPDEIRELAPLIEDTSDVVLGFHTLHDGWADPTGTTNAMASGARQLGAEVARHTLVTDVNPLPDGRWEVVTDKGRIVADHVVNAAGHYGPQVGAMVGLDVPIVSMIHQYLITESLPAMAACEHEMPVVRDPRSSCYYRREIDSLLVGPYERADAVTYGTDGIDWDLHFHLTPPDHDVLMPWLELAAERIPVFGEAGIKQTISGPITHTPDGGFLMGPAPGLRNYWMCVGASIGITQGPGAGKYLAQWMVHGQTEVNVREMDPRRFGPWATLDYTIDKSIDEYHEMYQVRMPGEYRPAGRPMRMTPIYDRLDALGAQWQDVWGWERPRYFGEPEDYSWRRSNAFDTVAAECRGVRDGVGIVDLTAFAKFFVAGDDAAALLDRLSANRLPARPGGLRLVHMLTSSGGIEGEMTITRLHPHDGEPRFYLNSAVAGETHDEDWLVQHIEPGEDVDVHDVTGSYGILAVTGPRARDVLTPLTDADLGNDAFPWLTGREIDVAGVPCIALRVSYVGELGWELHHPIDRMAELYDALVAAGEPHSMVHFGAYAMNTMRIEKAYKAWGSELTTEITPVEADLGRFVDLDRDFLGRDAILARHAQAGADNSGLDMILVYAEVDTTDSDCRGNEPCYGPGDSDVMGVTTSGTWGHTVGKSLCFAYVAPGYATAGSTFEIRLFNERHTATVLDAPAHDPANKRLRT</sequence>
<accession>A0A381S8I7</accession>
<evidence type="ECO:0000259" key="4">
    <source>
        <dbReference type="Pfam" id="PF08669"/>
    </source>
</evidence>
<feature type="domain" description="FAD dependent oxidoreductase central" evidence="5">
    <location>
        <begin position="369"/>
        <end position="422"/>
    </location>
</feature>
<dbReference type="SUPFAM" id="SSF101790">
    <property type="entry name" value="Aminomethyltransferase beta-barrel domain"/>
    <property type="match status" value="1"/>
</dbReference>
<reference evidence="6" key="1">
    <citation type="submission" date="2018-05" db="EMBL/GenBank/DDBJ databases">
        <authorList>
            <person name="Lanie J.A."/>
            <person name="Ng W.-L."/>
            <person name="Kazmierczak K.M."/>
            <person name="Andrzejewski T.M."/>
            <person name="Davidsen T.M."/>
            <person name="Wayne K.J."/>
            <person name="Tettelin H."/>
            <person name="Glass J.I."/>
            <person name="Rusch D."/>
            <person name="Podicherti R."/>
            <person name="Tsui H.-C.T."/>
            <person name="Winkler M.E."/>
        </authorList>
    </citation>
    <scope>NUCLEOTIDE SEQUENCE</scope>
</reference>
<feature type="non-terminal residue" evidence="6">
    <location>
        <position position="1"/>
    </location>
</feature>
<dbReference type="Pfam" id="PF01266">
    <property type="entry name" value="DAO"/>
    <property type="match status" value="1"/>
</dbReference>
<dbReference type="SUPFAM" id="SSF54373">
    <property type="entry name" value="FAD-linked reductases, C-terminal domain"/>
    <property type="match status" value="1"/>
</dbReference>